<dbReference type="Proteomes" id="UP000780768">
    <property type="component" value="Unassembled WGS sequence"/>
</dbReference>
<evidence type="ECO:0000313" key="1">
    <source>
        <dbReference type="EMBL" id="HJF85730.1"/>
    </source>
</evidence>
<proteinExistence type="predicted"/>
<comment type="caution">
    <text evidence="1">The sequence shown here is derived from an EMBL/GenBank/DDBJ whole genome shotgun (WGS) entry which is preliminary data.</text>
</comment>
<reference evidence="1" key="1">
    <citation type="journal article" date="2021" name="PeerJ">
        <title>Extensive microbial diversity within the chicken gut microbiome revealed by metagenomics and culture.</title>
        <authorList>
            <person name="Gilroy R."/>
            <person name="Ravi A."/>
            <person name="Getino M."/>
            <person name="Pursley I."/>
            <person name="Horton D.L."/>
            <person name="Alikhan N.F."/>
            <person name="Baker D."/>
            <person name="Gharbi K."/>
            <person name="Hall N."/>
            <person name="Watson M."/>
            <person name="Adriaenssens E.M."/>
            <person name="Foster-Nyarko E."/>
            <person name="Jarju S."/>
            <person name="Secka A."/>
            <person name="Antonio M."/>
            <person name="Oren A."/>
            <person name="Chaudhuri R.R."/>
            <person name="La Ragione R."/>
            <person name="Hildebrand F."/>
            <person name="Pallen M.J."/>
        </authorList>
    </citation>
    <scope>NUCLEOTIDE SEQUENCE</scope>
    <source>
        <strain evidence="1">7318</strain>
    </source>
</reference>
<gene>
    <name evidence="1" type="ORF">K8V65_08730</name>
</gene>
<sequence length="85" mass="9823">MFELKILNVVKFIEAVNNCAQAVNVLLPTGMKANINGVYAAQHELIRQFRENNNSLNLVLEFENYTDYMKVMLFAISDNYSYCHD</sequence>
<name>A0A921HNP2_9FIRM</name>
<organism evidence="1 2">
    <name type="scientific">Megamonas hypermegale</name>
    <dbReference type="NCBI Taxonomy" id="158847"/>
    <lineage>
        <taxon>Bacteria</taxon>
        <taxon>Bacillati</taxon>
        <taxon>Bacillota</taxon>
        <taxon>Negativicutes</taxon>
        <taxon>Selenomonadales</taxon>
        <taxon>Selenomonadaceae</taxon>
        <taxon>Megamonas</taxon>
    </lineage>
</organism>
<protein>
    <submittedName>
        <fullName evidence="1">Ribonuclease HII</fullName>
    </submittedName>
</protein>
<reference evidence="1" key="2">
    <citation type="submission" date="2021-09" db="EMBL/GenBank/DDBJ databases">
        <authorList>
            <person name="Gilroy R."/>
        </authorList>
    </citation>
    <scope>NUCLEOTIDE SEQUENCE</scope>
    <source>
        <strain evidence="1">7318</strain>
    </source>
</reference>
<evidence type="ECO:0000313" key="2">
    <source>
        <dbReference type="Proteomes" id="UP000780768"/>
    </source>
</evidence>
<dbReference type="AlphaFoldDB" id="A0A921HNP2"/>
<dbReference type="EMBL" id="DYVR01000243">
    <property type="protein sequence ID" value="HJF85730.1"/>
    <property type="molecule type" value="Genomic_DNA"/>
</dbReference>
<accession>A0A921HNP2</accession>
<dbReference type="RefSeq" id="WP_289549121.1">
    <property type="nucleotide sequence ID" value="NZ_CAKMHU010000007.1"/>
</dbReference>